<evidence type="ECO:0000313" key="4">
    <source>
        <dbReference type="Proteomes" id="UP000250192"/>
    </source>
</evidence>
<organism evidence="3 4">
    <name type="scientific">Schaalia odontolytica</name>
    <dbReference type="NCBI Taxonomy" id="1660"/>
    <lineage>
        <taxon>Bacteria</taxon>
        <taxon>Bacillati</taxon>
        <taxon>Actinomycetota</taxon>
        <taxon>Actinomycetes</taxon>
        <taxon>Actinomycetales</taxon>
        <taxon>Actinomycetaceae</taxon>
        <taxon>Schaalia</taxon>
    </lineage>
</organism>
<protein>
    <recommendedName>
        <fullName evidence="5">Interferon-induced transmembrane protein</fullName>
    </recommendedName>
</protein>
<keyword evidence="2" id="KW-1133">Transmembrane helix</keyword>
<keyword evidence="4" id="KW-1185">Reference proteome</keyword>
<evidence type="ECO:0000256" key="2">
    <source>
        <dbReference type="SAM" id="Phobius"/>
    </source>
</evidence>
<dbReference type="GeneID" id="93758051"/>
<proteinExistence type="predicted"/>
<dbReference type="OrthoDB" id="3261075at2"/>
<gene>
    <name evidence="3" type="ORF">NCTC9935_00583</name>
</gene>
<sequence length="162" mass="16851">MSDPINQYPASDQPAYGQAPQGAYGQAPQGAYGQPAYGQAPQGAYGQPAYGQAPQGAYGQPGYAVNPALEKIRSNASTVRIASILSFVFGGLILSGAMWYWANKMTAEAQALGAPLDIATELNSARNAAKICSIIHIVILVVVVLFYVIGIIAILANGGSNY</sequence>
<keyword evidence="2" id="KW-0472">Membrane</keyword>
<dbReference type="RefSeq" id="WP_111823171.1">
    <property type="nucleotide sequence ID" value="NZ_CP133472.1"/>
</dbReference>
<dbReference type="EMBL" id="UAPR01000002">
    <property type="protein sequence ID" value="SPT55090.1"/>
    <property type="molecule type" value="Genomic_DNA"/>
</dbReference>
<evidence type="ECO:0000313" key="3">
    <source>
        <dbReference type="EMBL" id="SPT55090.1"/>
    </source>
</evidence>
<name>A0A2X0UHJ1_9ACTO</name>
<feature type="transmembrane region" description="Helical" evidence="2">
    <location>
        <begin position="81"/>
        <end position="102"/>
    </location>
</feature>
<evidence type="ECO:0008006" key="5">
    <source>
        <dbReference type="Google" id="ProtNLM"/>
    </source>
</evidence>
<evidence type="ECO:0000256" key="1">
    <source>
        <dbReference type="SAM" id="MobiDB-lite"/>
    </source>
</evidence>
<feature type="compositionally biased region" description="Low complexity" evidence="1">
    <location>
        <begin position="13"/>
        <end position="34"/>
    </location>
</feature>
<keyword evidence="2" id="KW-0812">Transmembrane</keyword>
<dbReference type="Proteomes" id="UP000250192">
    <property type="component" value="Unassembled WGS sequence"/>
</dbReference>
<reference evidence="3 4" key="1">
    <citation type="submission" date="2018-06" db="EMBL/GenBank/DDBJ databases">
        <authorList>
            <consortium name="Pathogen Informatics"/>
            <person name="Doyle S."/>
        </authorList>
    </citation>
    <scope>NUCLEOTIDE SEQUENCE [LARGE SCALE GENOMIC DNA]</scope>
    <source>
        <strain evidence="3 4">NCTC9935</strain>
    </source>
</reference>
<feature type="region of interest" description="Disordered" evidence="1">
    <location>
        <begin position="1"/>
        <end position="34"/>
    </location>
</feature>
<feature type="transmembrane region" description="Helical" evidence="2">
    <location>
        <begin position="134"/>
        <end position="156"/>
    </location>
</feature>
<dbReference type="AlphaFoldDB" id="A0A2X0UHJ1"/>
<feature type="compositionally biased region" description="Polar residues" evidence="1">
    <location>
        <begin position="1"/>
        <end position="10"/>
    </location>
</feature>
<accession>A0A2X0UHJ1</accession>